<dbReference type="Pfam" id="PF00041">
    <property type="entry name" value="fn3"/>
    <property type="match status" value="1"/>
</dbReference>
<dbReference type="OMA" id="SCSALVW"/>
<dbReference type="AlphaFoldDB" id="A0A8D2IQ86"/>
<dbReference type="InterPro" id="IPR036116">
    <property type="entry name" value="FN3_sf"/>
</dbReference>
<evidence type="ECO:0000256" key="2">
    <source>
        <dbReference type="SAM" id="SignalP"/>
    </source>
</evidence>
<keyword evidence="5" id="KW-1185">Reference proteome</keyword>
<dbReference type="SMART" id="SM00060">
    <property type="entry name" value="FN3"/>
    <property type="match status" value="1"/>
</dbReference>
<evidence type="ECO:0000259" key="3">
    <source>
        <dbReference type="PROSITE" id="PS50853"/>
    </source>
</evidence>
<dbReference type="CDD" id="cd00063">
    <property type="entry name" value="FN3"/>
    <property type="match status" value="1"/>
</dbReference>
<dbReference type="InterPro" id="IPR003961">
    <property type="entry name" value="FN3_dom"/>
</dbReference>
<evidence type="ECO:0000256" key="1">
    <source>
        <dbReference type="SAM" id="Phobius"/>
    </source>
</evidence>
<feature type="chain" id="PRO_5034237622" evidence="2">
    <location>
        <begin position="19"/>
        <end position="231"/>
    </location>
</feature>
<organism evidence="4 5">
    <name type="scientific">Varanus komodoensis</name>
    <name type="common">Komodo dragon</name>
    <dbReference type="NCBI Taxonomy" id="61221"/>
    <lineage>
        <taxon>Eukaryota</taxon>
        <taxon>Metazoa</taxon>
        <taxon>Chordata</taxon>
        <taxon>Craniata</taxon>
        <taxon>Vertebrata</taxon>
        <taxon>Euteleostomi</taxon>
        <taxon>Lepidosauria</taxon>
        <taxon>Squamata</taxon>
        <taxon>Bifurcata</taxon>
        <taxon>Unidentata</taxon>
        <taxon>Episquamata</taxon>
        <taxon>Toxicofera</taxon>
        <taxon>Anguimorpha</taxon>
        <taxon>Paleoanguimorpha</taxon>
        <taxon>Varanoidea</taxon>
        <taxon>Varanidae</taxon>
        <taxon>Varanus</taxon>
    </lineage>
</organism>
<sequence>MHFLIWLFKLLWFLSLFCYRPPPPTAEPSFGDYSEEYDYNHPPTKLHTPGPPRLSPPLCDYDFCQHLQVPCSELRRASGCLCPGVSGPGVAPEPPSLRAIHTTETGASAHWCAPLSTVESYQLRYRPAGGDFVSGPALNSTFRLTAVTGLSPGQEYLFCIVASNWAGSSPTDDGGREHGPCRVGRTPSRQMPYAYVAAGLAAALVLLVVSALAWHFLCRRKKRFPRGARGE</sequence>
<evidence type="ECO:0000313" key="4">
    <source>
        <dbReference type="Ensembl" id="ENSVKKP00000001869.1"/>
    </source>
</evidence>
<keyword evidence="2" id="KW-0732">Signal</keyword>
<keyword evidence="1" id="KW-0472">Membrane</keyword>
<keyword evidence="1" id="KW-1133">Transmembrane helix</keyword>
<evidence type="ECO:0000313" key="5">
    <source>
        <dbReference type="Proteomes" id="UP000694545"/>
    </source>
</evidence>
<proteinExistence type="predicted"/>
<dbReference type="PROSITE" id="PS50853">
    <property type="entry name" value="FN3"/>
    <property type="match status" value="1"/>
</dbReference>
<name>A0A8D2IQ86_VARKO</name>
<dbReference type="Gene3D" id="2.60.40.10">
    <property type="entry name" value="Immunoglobulins"/>
    <property type="match status" value="1"/>
</dbReference>
<keyword evidence="1" id="KW-0812">Transmembrane</keyword>
<dbReference type="Ensembl" id="ENSVKKT00000001932.1">
    <property type="protein sequence ID" value="ENSVKKP00000001869.1"/>
    <property type="gene ID" value="ENSVKKG00000001526.1"/>
</dbReference>
<feature type="signal peptide" evidence="2">
    <location>
        <begin position="1"/>
        <end position="18"/>
    </location>
</feature>
<accession>A0A8D2IQ86</accession>
<dbReference type="Proteomes" id="UP000694545">
    <property type="component" value="Unplaced"/>
</dbReference>
<dbReference type="InterPro" id="IPR013783">
    <property type="entry name" value="Ig-like_fold"/>
</dbReference>
<dbReference type="SUPFAM" id="SSF49265">
    <property type="entry name" value="Fibronectin type III"/>
    <property type="match status" value="1"/>
</dbReference>
<reference evidence="4" key="2">
    <citation type="submission" date="2025-09" db="UniProtKB">
        <authorList>
            <consortium name="Ensembl"/>
        </authorList>
    </citation>
    <scope>IDENTIFICATION</scope>
</reference>
<reference evidence="4" key="1">
    <citation type="submission" date="2025-08" db="UniProtKB">
        <authorList>
            <consortium name="Ensembl"/>
        </authorList>
    </citation>
    <scope>IDENTIFICATION</scope>
</reference>
<feature type="domain" description="Fibronectin type-III" evidence="3">
    <location>
        <begin position="91"/>
        <end position="189"/>
    </location>
</feature>
<feature type="transmembrane region" description="Helical" evidence="1">
    <location>
        <begin position="193"/>
        <end position="217"/>
    </location>
</feature>
<protein>
    <submittedName>
        <fullName evidence="4">LRRN4 C-terminal like</fullName>
    </submittedName>
</protein>